<evidence type="ECO:0000313" key="1">
    <source>
        <dbReference type="EMBL" id="KAF5366653.1"/>
    </source>
</evidence>
<evidence type="ECO:0000313" key="2">
    <source>
        <dbReference type="Proteomes" id="UP000518752"/>
    </source>
</evidence>
<organism evidence="1 2">
    <name type="scientific">Collybiopsis confluens</name>
    <dbReference type="NCBI Taxonomy" id="2823264"/>
    <lineage>
        <taxon>Eukaryota</taxon>
        <taxon>Fungi</taxon>
        <taxon>Dikarya</taxon>
        <taxon>Basidiomycota</taxon>
        <taxon>Agaricomycotina</taxon>
        <taxon>Agaricomycetes</taxon>
        <taxon>Agaricomycetidae</taxon>
        <taxon>Agaricales</taxon>
        <taxon>Marasmiineae</taxon>
        <taxon>Omphalotaceae</taxon>
        <taxon>Collybiopsis</taxon>
    </lineage>
</organism>
<protein>
    <submittedName>
        <fullName evidence="1">Uncharacterized protein</fullName>
    </submittedName>
</protein>
<dbReference type="Proteomes" id="UP000518752">
    <property type="component" value="Unassembled WGS sequence"/>
</dbReference>
<dbReference type="OrthoDB" id="10253919at2759"/>
<dbReference type="AlphaFoldDB" id="A0A8H5LRB7"/>
<accession>A0A8H5LRB7</accession>
<gene>
    <name evidence="1" type="ORF">D9757_012765</name>
</gene>
<comment type="caution">
    <text evidence="1">The sequence shown here is derived from an EMBL/GenBank/DDBJ whole genome shotgun (WGS) entry which is preliminary data.</text>
</comment>
<dbReference type="EMBL" id="JAACJN010000150">
    <property type="protein sequence ID" value="KAF5366653.1"/>
    <property type="molecule type" value="Genomic_DNA"/>
</dbReference>
<keyword evidence="2" id="KW-1185">Reference proteome</keyword>
<reference evidence="1 2" key="1">
    <citation type="journal article" date="2020" name="ISME J.">
        <title>Uncovering the hidden diversity of litter-decomposition mechanisms in mushroom-forming fungi.</title>
        <authorList>
            <person name="Floudas D."/>
            <person name="Bentzer J."/>
            <person name="Ahren D."/>
            <person name="Johansson T."/>
            <person name="Persson P."/>
            <person name="Tunlid A."/>
        </authorList>
    </citation>
    <scope>NUCLEOTIDE SEQUENCE [LARGE SCALE GENOMIC DNA]</scope>
    <source>
        <strain evidence="1 2">CBS 406.79</strain>
    </source>
</reference>
<name>A0A8H5LRB7_9AGAR</name>
<proteinExistence type="predicted"/>
<sequence length="209" mass="23440">MHLIQRNNTLSAQVDLGGRATILRVRDDGQLIIDRDELSRCSDFGNDRRNSDPTIGAAINAFAREGHKLTIENPVGLYIDSVDWAPVHPPPGHDDDDPQEFWKWTRGRTGTFVRGEFEVPPEKGYVVGDMFVRNVPLEFGGQLAAALVEDLIKISIRARVAGPPDIVPAEPRRCGDHPISPQPFELEELEKTPECKFLSECDHERDNHD</sequence>